<keyword evidence="4" id="KW-1185">Reference proteome</keyword>
<reference evidence="3" key="1">
    <citation type="submission" date="2021-01" db="EMBL/GenBank/DDBJ databases">
        <title>Whole genome shotgun sequence of Actinoplanes nipponensis NBRC 14063.</title>
        <authorList>
            <person name="Komaki H."/>
            <person name="Tamura T."/>
        </authorList>
    </citation>
    <scope>NUCLEOTIDE SEQUENCE</scope>
    <source>
        <strain evidence="3">NBRC 14063</strain>
    </source>
</reference>
<comment type="caution">
    <text evidence="3">The sequence shown here is derived from an EMBL/GenBank/DDBJ whole genome shotgun (WGS) entry which is preliminary data.</text>
</comment>
<dbReference type="RefSeq" id="WP_203768650.1">
    <property type="nucleotide sequence ID" value="NZ_BAAAYJ010000032.1"/>
</dbReference>
<gene>
    <name evidence="3" type="ORF">Ani05nite_28790</name>
</gene>
<proteinExistence type="predicted"/>
<protein>
    <submittedName>
        <fullName evidence="3">Uncharacterized protein</fullName>
    </submittedName>
</protein>
<dbReference type="EMBL" id="BOMQ01000032">
    <property type="protein sequence ID" value="GIE49345.1"/>
    <property type="molecule type" value="Genomic_DNA"/>
</dbReference>
<sequence length="181" mass="17645">MRKWFYAGAVAGGLLLLGAAPAHADGVPAPAGGLLGSLDGEPGSGLTSLVPANLLGGGLIGGGPTADGRTAPASARQESALFDGGVPLLGGLGGLLPANESPRTLPGAGYDTLSGLPAGGTPVDPTLVDPAPTDSAGAAAANQPVDDPRLHEEPIDDEAGGRKRTFSAGGRPIAGEDRDFR</sequence>
<feature type="region of interest" description="Disordered" evidence="1">
    <location>
        <begin position="106"/>
        <end position="181"/>
    </location>
</feature>
<evidence type="ECO:0000313" key="3">
    <source>
        <dbReference type="EMBL" id="GIE49345.1"/>
    </source>
</evidence>
<name>A0A919JH94_9ACTN</name>
<keyword evidence="2" id="KW-0732">Signal</keyword>
<organism evidence="3 4">
    <name type="scientific">Actinoplanes nipponensis</name>
    <dbReference type="NCBI Taxonomy" id="135950"/>
    <lineage>
        <taxon>Bacteria</taxon>
        <taxon>Bacillati</taxon>
        <taxon>Actinomycetota</taxon>
        <taxon>Actinomycetes</taxon>
        <taxon>Micromonosporales</taxon>
        <taxon>Micromonosporaceae</taxon>
        <taxon>Actinoplanes</taxon>
    </lineage>
</organism>
<dbReference type="Proteomes" id="UP000647172">
    <property type="component" value="Unassembled WGS sequence"/>
</dbReference>
<dbReference type="AlphaFoldDB" id="A0A919JH94"/>
<accession>A0A919JH94</accession>
<evidence type="ECO:0000313" key="4">
    <source>
        <dbReference type="Proteomes" id="UP000647172"/>
    </source>
</evidence>
<feature type="chain" id="PRO_5037019251" evidence="2">
    <location>
        <begin position="25"/>
        <end position="181"/>
    </location>
</feature>
<evidence type="ECO:0000256" key="1">
    <source>
        <dbReference type="SAM" id="MobiDB-lite"/>
    </source>
</evidence>
<evidence type="ECO:0000256" key="2">
    <source>
        <dbReference type="SAM" id="SignalP"/>
    </source>
</evidence>
<feature type="signal peptide" evidence="2">
    <location>
        <begin position="1"/>
        <end position="24"/>
    </location>
</feature>